<dbReference type="PANTHER" id="PTHR45772">
    <property type="entry name" value="CONSERVED COMPONENT OF ABC TRANSPORTER FOR NATURAL AMINO ACIDS-RELATED"/>
    <property type="match status" value="1"/>
</dbReference>
<feature type="domain" description="ABC transporter" evidence="4">
    <location>
        <begin position="5"/>
        <end position="244"/>
    </location>
</feature>
<dbReference type="Pfam" id="PF00005">
    <property type="entry name" value="ABC_tran"/>
    <property type="match status" value="1"/>
</dbReference>
<dbReference type="GO" id="GO:0005886">
    <property type="term" value="C:plasma membrane"/>
    <property type="evidence" value="ECO:0007669"/>
    <property type="project" value="TreeGrafter"/>
</dbReference>
<evidence type="ECO:0000256" key="2">
    <source>
        <dbReference type="ARBA" id="ARBA00022741"/>
    </source>
</evidence>
<dbReference type="InterPro" id="IPR017781">
    <property type="entry name" value="ABC_transptr_urea_ATP-bd_UrtD"/>
</dbReference>
<dbReference type="Pfam" id="PF12399">
    <property type="entry name" value="BCA_ABC_TP_C"/>
    <property type="match status" value="1"/>
</dbReference>
<protein>
    <submittedName>
        <fullName evidence="5">ABC transporter ATP-binding protein</fullName>
    </submittedName>
</protein>
<dbReference type="CDD" id="cd03219">
    <property type="entry name" value="ABC_Mj1267_LivG_branched"/>
    <property type="match status" value="1"/>
</dbReference>
<dbReference type="RefSeq" id="WP_271203007.1">
    <property type="nucleotide sequence ID" value="NZ_BSFK01000004.1"/>
</dbReference>
<dbReference type="InterPro" id="IPR051120">
    <property type="entry name" value="ABC_AA/LPS_Transport"/>
</dbReference>
<dbReference type="SUPFAM" id="SSF52540">
    <property type="entry name" value="P-loop containing nucleoside triphosphate hydrolases"/>
    <property type="match status" value="1"/>
</dbReference>
<evidence type="ECO:0000259" key="4">
    <source>
        <dbReference type="PROSITE" id="PS50893"/>
    </source>
</evidence>
<dbReference type="AlphaFoldDB" id="A0A9W6JFF8"/>
<keyword evidence="2" id="KW-0547">Nucleotide-binding</keyword>
<dbReference type="GO" id="GO:0016887">
    <property type="term" value="F:ATP hydrolysis activity"/>
    <property type="evidence" value="ECO:0007669"/>
    <property type="project" value="InterPro"/>
</dbReference>
<reference evidence="5" key="2">
    <citation type="submission" date="2023-01" db="EMBL/GenBank/DDBJ databases">
        <authorList>
            <person name="Sun Q."/>
            <person name="Evtushenko L."/>
        </authorList>
    </citation>
    <scope>NUCLEOTIDE SEQUENCE</scope>
    <source>
        <strain evidence="5">VKM B-2555</strain>
    </source>
</reference>
<reference evidence="5" key="1">
    <citation type="journal article" date="2014" name="Int. J. Syst. Evol. Microbiol.">
        <title>Complete genome sequence of Corynebacterium casei LMG S-19264T (=DSM 44701T), isolated from a smear-ripened cheese.</title>
        <authorList>
            <consortium name="US DOE Joint Genome Institute (JGI-PGF)"/>
            <person name="Walter F."/>
            <person name="Albersmeier A."/>
            <person name="Kalinowski J."/>
            <person name="Ruckert C."/>
        </authorList>
    </citation>
    <scope>NUCLEOTIDE SEQUENCE</scope>
    <source>
        <strain evidence="5">VKM B-2555</strain>
    </source>
</reference>
<comment type="caution">
    <text evidence="5">The sequence shown here is derived from an EMBL/GenBank/DDBJ whole genome shotgun (WGS) entry which is preliminary data.</text>
</comment>
<dbReference type="InterPro" id="IPR032823">
    <property type="entry name" value="BCA_ABC_TP_C"/>
</dbReference>
<evidence type="ECO:0000313" key="6">
    <source>
        <dbReference type="Proteomes" id="UP001143364"/>
    </source>
</evidence>
<dbReference type="InterPro" id="IPR003593">
    <property type="entry name" value="AAA+_ATPase"/>
</dbReference>
<gene>
    <name evidence="5" type="ORF">GCM10008171_02830</name>
</gene>
<dbReference type="PROSITE" id="PS50893">
    <property type="entry name" value="ABC_TRANSPORTER_2"/>
    <property type="match status" value="1"/>
</dbReference>
<evidence type="ECO:0000256" key="1">
    <source>
        <dbReference type="ARBA" id="ARBA00022448"/>
    </source>
</evidence>
<proteinExistence type="predicted"/>
<dbReference type="Gene3D" id="3.40.50.300">
    <property type="entry name" value="P-loop containing nucleotide triphosphate hydrolases"/>
    <property type="match status" value="1"/>
</dbReference>
<dbReference type="PANTHER" id="PTHR45772:SF8">
    <property type="entry name" value="HIGH-AFFINITY BRANCHED-CHAIN AMINO ACID TRANSPORT ATP-BINDING PROTEIN"/>
    <property type="match status" value="1"/>
</dbReference>
<dbReference type="SMART" id="SM00382">
    <property type="entry name" value="AAA"/>
    <property type="match status" value="1"/>
</dbReference>
<dbReference type="EMBL" id="BSFK01000004">
    <property type="protein sequence ID" value="GLK75029.1"/>
    <property type="molecule type" value="Genomic_DNA"/>
</dbReference>
<evidence type="ECO:0000256" key="3">
    <source>
        <dbReference type="ARBA" id="ARBA00022840"/>
    </source>
</evidence>
<dbReference type="NCBIfam" id="TIGR03411">
    <property type="entry name" value="urea_trans_UrtD"/>
    <property type="match status" value="1"/>
</dbReference>
<keyword evidence="6" id="KW-1185">Reference proteome</keyword>
<keyword evidence="3 5" id="KW-0067">ATP-binding</keyword>
<sequence>MPGLLEIKNLSKSFDATKVINDFSMEVTEGTLCCLVGPNGAGKTTTMDLVTGRIKPTSGAILFAGEDITAKHEHVIARAGIGRKFQVPAVLKNLTVRQNLEVAYSRQTNPFWNLFKFHKAGLKEKLDEIATLAGLTTRLGEQAGILSHGETQWLEIGMVLMQEPRLLLMDEPIAGMTEGEIEKTARIFKDLQKTATLIVVEHDMGFVREIADVVTVMHMGSMLAQGSLQEIEANPRVRDVYLGEKEAA</sequence>
<name>A0A9W6JFF8_9HYPH</name>
<dbReference type="InterPro" id="IPR027417">
    <property type="entry name" value="P-loop_NTPase"/>
</dbReference>
<evidence type="ECO:0000313" key="5">
    <source>
        <dbReference type="EMBL" id="GLK75029.1"/>
    </source>
</evidence>
<dbReference type="Proteomes" id="UP001143364">
    <property type="component" value="Unassembled WGS sequence"/>
</dbReference>
<accession>A0A9W6JFF8</accession>
<dbReference type="InterPro" id="IPR003439">
    <property type="entry name" value="ABC_transporter-like_ATP-bd"/>
</dbReference>
<dbReference type="GO" id="GO:0005524">
    <property type="term" value="F:ATP binding"/>
    <property type="evidence" value="ECO:0007669"/>
    <property type="project" value="UniProtKB-KW"/>
</dbReference>
<keyword evidence="1" id="KW-0813">Transport</keyword>
<organism evidence="5 6">
    <name type="scientific">Methylopila jiangsuensis</name>
    <dbReference type="NCBI Taxonomy" id="586230"/>
    <lineage>
        <taxon>Bacteria</taxon>
        <taxon>Pseudomonadati</taxon>
        <taxon>Pseudomonadota</taxon>
        <taxon>Alphaproteobacteria</taxon>
        <taxon>Hyphomicrobiales</taxon>
        <taxon>Methylopilaceae</taxon>
        <taxon>Methylopila</taxon>
    </lineage>
</organism>